<dbReference type="Proteomes" id="UP000327000">
    <property type="component" value="Unassembled WGS sequence"/>
</dbReference>
<dbReference type="EMBL" id="VOKX01000145">
    <property type="protein sequence ID" value="KAB7832520.1"/>
    <property type="molecule type" value="Genomic_DNA"/>
</dbReference>
<protein>
    <submittedName>
        <fullName evidence="2">Uncharacterized protein</fullName>
    </submittedName>
</protein>
<reference evidence="2 3" key="1">
    <citation type="journal article" date="2019" name="Microb. Cell Fact.">
        <title>Exploring novel herbicidin analogues by transcriptional regulator overexpression and MS/MS molecular networking.</title>
        <authorList>
            <person name="Shi Y."/>
            <person name="Gu R."/>
            <person name="Li Y."/>
            <person name="Wang X."/>
            <person name="Ren W."/>
            <person name="Li X."/>
            <person name="Wang L."/>
            <person name="Xie Y."/>
            <person name="Hong B."/>
        </authorList>
    </citation>
    <scope>NUCLEOTIDE SEQUENCE [LARGE SCALE GENOMIC DNA]</scope>
    <source>
        <strain evidence="2 3">US-43</strain>
    </source>
</reference>
<gene>
    <name evidence="2" type="ORF">FRZ00_34810</name>
</gene>
<feature type="region of interest" description="Disordered" evidence="1">
    <location>
        <begin position="79"/>
        <end position="117"/>
    </location>
</feature>
<accession>A0A5N5VWK4</accession>
<name>A0A5N5VWK4_STRMB</name>
<evidence type="ECO:0000256" key="1">
    <source>
        <dbReference type="SAM" id="MobiDB-lite"/>
    </source>
</evidence>
<keyword evidence="3" id="KW-1185">Reference proteome</keyword>
<organism evidence="2 3">
    <name type="scientific">Streptomyces mobaraensis</name>
    <name type="common">Streptoverticillium mobaraense</name>
    <dbReference type="NCBI Taxonomy" id="35621"/>
    <lineage>
        <taxon>Bacteria</taxon>
        <taxon>Bacillati</taxon>
        <taxon>Actinomycetota</taxon>
        <taxon>Actinomycetes</taxon>
        <taxon>Kitasatosporales</taxon>
        <taxon>Streptomycetaceae</taxon>
        <taxon>Streptomyces</taxon>
    </lineage>
</organism>
<sequence length="117" mass="11687">MQPPAAPASAPALPLADRAAPGVEELADTAAEAACALADTATPSDWSAAAVEDALDAIETLAGALAALDRSSARLQAPVPAAPSALRQRMQPSSPAGEAVPPPRRRRRPLGHGTAPS</sequence>
<proteinExistence type="predicted"/>
<evidence type="ECO:0000313" key="3">
    <source>
        <dbReference type="Proteomes" id="UP000327000"/>
    </source>
</evidence>
<comment type="caution">
    <text evidence="2">The sequence shown here is derived from an EMBL/GenBank/DDBJ whole genome shotgun (WGS) entry which is preliminary data.</text>
</comment>
<dbReference type="AlphaFoldDB" id="A0A5N5VWK4"/>
<evidence type="ECO:0000313" key="2">
    <source>
        <dbReference type="EMBL" id="KAB7832520.1"/>
    </source>
</evidence>